<accession>A0A132EE07</accession>
<protein>
    <submittedName>
        <fullName evidence="1">Uncharacterized protein</fullName>
    </submittedName>
</protein>
<organism evidence="1 2">
    <name type="scientific">Burkholderia pseudomultivorans</name>
    <dbReference type="NCBI Taxonomy" id="1207504"/>
    <lineage>
        <taxon>Bacteria</taxon>
        <taxon>Pseudomonadati</taxon>
        <taxon>Pseudomonadota</taxon>
        <taxon>Betaproteobacteria</taxon>
        <taxon>Burkholderiales</taxon>
        <taxon>Burkholderiaceae</taxon>
        <taxon>Burkholderia</taxon>
        <taxon>Burkholderia cepacia complex</taxon>
    </lineage>
</organism>
<dbReference type="EMBL" id="LPJR01000045">
    <property type="protein sequence ID" value="KWF26602.1"/>
    <property type="molecule type" value="Genomic_DNA"/>
</dbReference>
<dbReference type="AlphaFoldDB" id="A0A132EE07"/>
<evidence type="ECO:0000313" key="1">
    <source>
        <dbReference type="EMBL" id="KWF26602.1"/>
    </source>
</evidence>
<dbReference type="Proteomes" id="UP000062912">
    <property type="component" value="Unassembled WGS sequence"/>
</dbReference>
<comment type="caution">
    <text evidence="1">The sequence shown here is derived from an EMBL/GenBank/DDBJ whole genome shotgun (WGS) entry which is preliminary data.</text>
</comment>
<gene>
    <name evidence="1" type="ORF">WT56_00305</name>
</gene>
<name>A0A132EE07_9BURK</name>
<reference evidence="1 2" key="1">
    <citation type="submission" date="2015-11" db="EMBL/GenBank/DDBJ databases">
        <title>Expanding the genomic diversity of Burkholderia species for the development of highly accurate diagnostics.</title>
        <authorList>
            <person name="Sahl J."/>
            <person name="Keim P."/>
            <person name="Wagner D."/>
        </authorList>
    </citation>
    <scope>NUCLEOTIDE SEQUENCE [LARGE SCALE GENOMIC DNA]</scope>
    <source>
        <strain evidence="1 2">MSMB368WGS</strain>
    </source>
</reference>
<evidence type="ECO:0000313" key="2">
    <source>
        <dbReference type="Proteomes" id="UP000062912"/>
    </source>
</evidence>
<proteinExistence type="predicted"/>
<sequence length="61" mass="6821">MKLRLLMQLLMIAHRLGVKRGRGDTREYSVGSVLCEAPHFLEAQDLGVLLLAVTDKESVIE</sequence>